<feature type="transmembrane region" description="Helical" evidence="2">
    <location>
        <begin position="5"/>
        <end position="23"/>
    </location>
</feature>
<organism evidence="4 5">
    <name type="scientific">Chitinophaga skermanii</name>
    <dbReference type="NCBI Taxonomy" id="331697"/>
    <lineage>
        <taxon>Bacteria</taxon>
        <taxon>Pseudomonadati</taxon>
        <taxon>Bacteroidota</taxon>
        <taxon>Chitinophagia</taxon>
        <taxon>Chitinophagales</taxon>
        <taxon>Chitinophagaceae</taxon>
        <taxon>Chitinophaga</taxon>
    </lineage>
</organism>
<evidence type="ECO:0000256" key="1">
    <source>
        <dbReference type="ARBA" id="ARBA00022801"/>
    </source>
</evidence>
<dbReference type="Pfam" id="PF12146">
    <property type="entry name" value="Hydrolase_4"/>
    <property type="match status" value="1"/>
</dbReference>
<keyword evidence="1" id="KW-0378">Hydrolase</keyword>
<dbReference type="SUPFAM" id="SSF53474">
    <property type="entry name" value="alpha/beta-Hydrolases"/>
    <property type="match status" value="1"/>
</dbReference>
<dbReference type="Proteomes" id="UP000249547">
    <property type="component" value="Unassembled WGS sequence"/>
</dbReference>
<dbReference type="EMBL" id="QLLL01000003">
    <property type="protein sequence ID" value="RAJ06910.1"/>
    <property type="molecule type" value="Genomic_DNA"/>
</dbReference>
<accession>A0A327QRF3</accession>
<reference evidence="4 5" key="1">
    <citation type="submission" date="2018-06" db="EMBL/GenBank/DDBJ databases">
        <title>Genomic Encyclopedia of Archaeal and Bacterial Type Strains, Phase II (KMG-II): from individual species to whole genera.</title>
        <authorList>
            <person name="Goeker M."/>
        </authorList>
    </citation>
    <scope>NUCLEOTIDE SEQUENCE [LARGE SCALE GENOMIC DNA]</scope>
    <source>
        <strain evidence="4 5">DSM 23857</strain>
    </source>
</reference>
<dbReference type="InterPro" id="IPR029058">
    <property type="entry name" value="AB_hydrolase_fold"/>
</dbReference>
<evidence type="ECO:0000259" key="3">
    <source>
        <dbReference type="Pfam" id="PF12146"/>
    </source>
</evidence>
<gene>
    <name evidence="4" type="ORF">LX64_02038</name>
</gene>
<feature type="domain" description="Serine aminopeptidase S33" evidence="3">
    <location>
        <begin position="78"/>
        <end position="221"/>
    </location>
</feature>
<evidence type="ECO:0000256" key="2">
    <source>
        <dbReference type="SAM" id="Phobius"/>
    </source>
</evidence>
<keyword evidence="2" id="KW-0472">Membrane</keyword>
<dbReference type="GO" id="GO:0016020">
    <property type="term" value="C:membrane"/>
    <property type="evidence" value="ECO:0007669"/>
    <property type="project" value="TreeGrafter"/>
</dbReference>
<protein>
    <submittedName>
        <fullName evidence="4">Esterase/lipase</fullName>
    </submittedName>
</protein>
<sequence length="334" mass="37634">MLKRIFRAFLVLMVVLVIIYFLGPYPAPPQLGGDLPQVPHNLHTLTSYVQQHEHAFKVKKDNEARIEWYNNKEEPTEYVIVYLHGFSASQKEGDPVHHDLAERYGCNLYLSRLNEHGLEGEEALLNMTATGLWNDAKHALAIGKQLGKKVILVGTSTGGTLALLLAAKFPKDVYAVINMSPNVAINQPMVEFANNRWGLTLIQAVKRSKYNENKPVDPLQAQYWQTKYRLEAVTELENLVENAMVPATFHAIHQPILNLYYYKNEQEQDPTVKVSAIKEMHEMLATPANEKRAVAIPNAGAHVMGCSYTSKDIPGVEKAIFSFTDEVLKMPRVN</sequence>
<keyword evidence="2" id="KW-0812">Transmembrane</keyword>
<dbReference type="Gene3D" id="3.40.50.1820">
    <property type="entry name" value="alpha/beta hydrolase"/>
    <property type="match status" value="1"/>
</dbReference>
<dbReference type="AlphaFoldDB" id="A0A327QRF3"/>
<proteinExistence type="predicted"/>
<dbReference type="InterPro" id="IPR050266">
    <property type="entry name" value="AB_hydrolase_sf"/>
</dbReference>
<dbReference type="GO" id="GO:0016787">
    <property type="term" value="F:hydrolase activity"/>
    <property type="evidence" value="ECO:0007669"/>
    <property type="project" value="UniProtKB-KW"/>
</dbReference>
<name>A0A327QRF3_9BACT</name>
<evidence type="ECO:0000313" key="4">
    <source>
        <dbReference type="EMBL" id="RAJ06910.1"/>
    </source>
</evidence>
<comment type="caution">
    <text evidence="4">The sequence shown here is derived from an EMBL/GenBank/DDBJ whole genome shotgun (WGS) entry which is preliminary data.</text>
</comment>
<keyword evidence="2" id="KW-1133">Transmembrane helix</keyword>
<dbReference type="PANTHER" id="PTHR43798:SF31">
    <property type="entry name" value="AB HYDROLASE SUPERFAMILY PROTEIN YCLE"/>
    <property type="match status" value="1"/>
</dbReference>
<evidence type="ECO:0000313" key="5">
    <source>
        <dbReference type="Proteomes" id="UP000249547"/>
    </source>
</evidence>
<dbReference type="InterPro" id="IPR022742">
    <property type="entry name" value="Hydrolase_4"/>
</dbReference>
<dbReference type="PANTHER" id="PTHR43798">
    <property type="entry name" value="MONOACYLGLYCEROL LIPASE"/>
    <property type="match status" value="1"/>
</dbReference>
<keyword evidence="5" id="KW-1185">Reference proteome</keyword>
<dbReference type="OrthoDB" id="5416147at2"/>